<comment type="caution">
    <text evidence="1">The sequence shown here is derived from an EMBL/GenBank/DDBJ whole genome shotgun (WGS) entry which is preliminary data.</text>
</comment>
<proteinExistence type="predicted"/>
<dbReference type="Proteomes" id="UP000287651">
    <property type="component" value="Unassembled WGS sequence"/>
</dbReference>
<gene>
    <name evidence="1" type="ORF">B296_00031892</name>
</gene>
<name>A0A426Z0H9_ENSVE</name>
<reference evidence="1 2" key="1">
    <citation type="journal article" date="2014" name="Agronomy (Basel)">
        <title>A Draft Genome Sequence for Ensete ventricosum, the Drought-Tolerant Tree Against Hunger.</title>
        <authorList>
            <person name="Harrison J."/>
            <person name="Moore K.A."/>
            <person name="Paszkiewicz K."/>
            <person name="Jones T."/>
            <person name="Grant M."/>
            <person name="Ambacheew D."/>
            <person name="Muzemil S."/>
            <person name="Studholme D.J."/>
        </authorList>
    </citation>
    <scope>NUCLEOTIDE SEQUENCE [LARGE SCALE GENOMIC DNA]</scope>
</reference>
<accession>A0A426Z0H9</accession>
<dbReference type="EMBL" id="AMZH03009130">
    <property type="protein sequence ID" value="RRT57496.1"/>
    <property type="molecule type" value="Genomic_DNA"/>
</dbReference>
<protein>
    <submittedName>
        <fullName evidence="1">Uncharacterized protein</fullName>
    </submittedName>
</protein>
<evidence type="ECO:0000313" key="1">
    <source>
        <dbReference type="EMBL" id="RRT57496.1"/>
    </source>
</evidence>
<evidence type="ECO:0000313" key="2">
    <source>
        <dbReference type="Proteomes" id="UP000287651"/>
    </source>
</evidence>
<dbReference type="AlphaFoldDB" id="A0A426Z0H9"/>
<sequence>MCPDVNGWTLGRDYNIHRYNVLRVFEGSAAKLLPPLVESRLVSPHSVILDQDDARQVRIRCYQLGPIVAASIAKEGDLLRAEPVPGLSRWRQVIVDAGNPRVQQPHGVPFSPFLGAPLADLVGEPVLRALPVLVGPKGV</sequence>
<organism evidence="1 2">
    <name type="scientific">Ensete ventricosum</name>
    <name type="common">Abyssinian banana</name>
    <name type="synonym">Musa ensete</name>
    <dbReference type="NCBI Taxonomy" id="4639"/>
    <lineage>
        <taxon>Eukaryota</taxon>
        <taxon>Viridiplantae</taxon>
        <taxon>Streptophyta</taxon>
        <taxon>Embryophyta</taxon>
        <taxon>Tracheophyta</taxon>
        <taxon>Spermatophyta</taxon>
        <taxon>Magnoliopsida</taxon>
        <taxon>Liliopsida</taxon>
        <taxon>Zingiberales</taxon>
        <taxon>Musaceae</taxon>
        <taxon>Ensete</taxon>
    </lineage>
</organism>